<dbReference type="InterPro" id="IPR051320">
    <property type="entry name" value="Viral_Replic_Matur_Polypro"/>
</dbReference>
<evidence type="ECO:0000256" key="5">
    <source>
        <dbReference type="ARBA" id="ARBA00022750"/>
    </source>
</evidence>
<evidence type="ECO:0000259" key="9">
    <source>
        <dbReference type="Pfam" id="PF17917"/>
    </source>
</evidence>
<dbReference type="InterPro" id="IPR036397">
    <property type="entry name" value="RNaseH_sf"/>
</dbReference>
<protein>
    <submittedName>
        <fullName evidence="10">ORF III</fullName>
    </submittedName>
</protein>
<evidence type="ECO:0000256" key="1">
    <source>
        <dbReference type="ARBA" id="ARBA00022670"/>
    </source>
</evidence>
<keyword evidence="4" id="KW-0540">Nuclease</keyword>
<dbReference type="GO" id="GO:0003964">
    <property type="term" value="F:RNA-directed DNA polymerase activity"/>
    <property type="evidence" value="ECO:0007669"/>
    <property type="project" value="UniProtKB-KW"/>
</dbReference>
<dbReference type="GO" id="GO:0004190">
    <property type="term" value="F:aspartic-type endopeptidase activity"/>
    <property type="evidence" value="ECO:0007669"/>
    <property type="project" value="UniProtKB-KW"/>
</dbReference>
<dbReference type="GO" id="GO:0004519">
    <property type="term" value="F:endonuclease activity"/>
    <property type="evidence" value="ECO:0007669"/>
    <property type="project" value="UniProtKB-KW"/>
</dbReference>
<dbReference type="Gene3D" id="3.30.420.10">
    <property type="entry name" value="Ribonuclease H-like superfamily/Ribonuclease H"/>
    <property type="match status" value="1"/>
</dbReference>
<dbReference type="GO" id="GO:0003676">
    <property type="term" value="F:nucleic acid binding"/>
    <property type="evidence" value="ECO:0007669"/>
    <property type="project" value="InterPro"/>
</dbReference>
<dbReference type="Gene3D" id="3.30.70.270">
    <property type="match status" value="1"/>
</dbReference>
<dbReference type="Pfam" id="PF17917">
    <property type="entry name" value="RT_RNaseH"/>
    <property type="match status" value="1"/>
</dbReference>
<keyword evidence="2" id="KW-0808">Transferase</keyword>
<sequence>MERPQTSTSVATTPSVFEDQVRDYRLGARRRYNMSQAAQKLVKTLTFGKYHQPTLEQQVDPEKTLQLSSMQRASLVPAEVLYHSRPDSINHKVYMHWSEESDLVVNRQYDSTFIRPESYATLMRSGMQFIHIGLMQVRIQILHRAEAGTLAMIVFRDCSWRGRRSMIAKMEVDLTRGSQMVYIAPNLIKRLTDFYNNIQISILTKGYDDYQNSEANLLITKGLVGRLSNTSNVGFAYSISGITDYFVTHGVQAIKGQPLSTEEFEFLGATIGNSKIKLQEHIIKKIADFKEEELKTTKGLRSWLGILNYARSYIPNLGKTLGPLYSKISPTGERRMNDQDWDLIIKIKRQIHNLPDLEIPPEDAFIILEVDGCMEGWGGVSKWRPKKNDPKSTEKICAYASGKFDIPKSTIDAEIHAVMNCMDKFKIHYLDKKELLIRTDCHAIMAFYNKSSCNKPSRVRWIAFNDFLTGLGIPVTIEHIDGKNNVLADALSRLVCSIIKNPAHWQDKDELLKQTEEALQQVMRKPHHEAIAKIASLVKRMLEDVPTCSST</sequence>
<dbReference type="PANTHER" id="PTHR33064">
    <property type="entry name" value="POL PROTEIN"/>
    <property type="match status" value="1"/>
</dbReference>
<proteinExistence type="predicted"/>
<name>Q9WMY8_9VIRU</name>
<evidence type="ECO:0000256" key="2">
    <source>
        <dbReference type="ARBA" id="ARBA00022679"/>
    </source>
</evidence>
<keyword evidence="1" id="KW-0645">Protease</keyword>
<dbReference type="SUPFAM" id="SSF56672">
    <property type="entry name" value="DNA/RNA polymerases"/>
    <property type="match status" value="1"/>
</dbReference>
<dbReference type="EMBL" id="X94575">
    <property type="protein sequence ID" value="CAA64266.1"/>
    <property type="molecule type" value="Genomic_DNA"/>
</dbReference>
<dbReference type="InterPro" id="IPR043128">
    <property type="entry name" value="Rev_trsase/Diguanyl_cyclase"/>
</dbReference>
<evidence type="ECO:0000256" key="3">
    <source>
        <dbReference type="ARBA" id="ARBA00022695"/>
    </source>
</evidence>
<keyword evidence="3" id="KW-0548">Nucleotidyltransferase</keyword>
<keyword evidence="6" id="KW-0255">Endonuclease</keyword>
<keyword evidence="7" id="KW-0378">Hydrolase</keyword>
<dbReference type="GO" id="GO:0006508">
    <property type="term" value="P:proteolysis"/>
    <property type="evidence" value="ECO:0007669"/>
    <property type="project" value="UniProtKB-KW"/>
</dbReference>
<evidence type="ECO:0000256" key="6">
    <source>
        <dbReference type="ARBA" id="ARBA00022759"/>
    </source>
</evidence>
<evidence type="ECO:0000256" key="8">
    <source>
        <dbReference type="ARBA" id="ARBA00022918"/>
    </source>
</evidence>
<evidence type="ECO:0000256" key="7">
    <source>
        <dbReference type="ARBA" id="ARBA00022801"/>
    </source>
</evidence>
<feature type="domain" description="Reverse transcriptase RNase H-like" evidence="9">
    <location>
        <begin position="366"/>
        <end position="463"/>
    </location>
</feature>
<dbReference type="InterPro" id="IPR041373">
    <property type="entry name" value="RT_RNaseH"/>
</dbReference>
<dbReference type="PANTHER" id="PTHR33064:SF37">
    <property type="entry name" value="RIBONUCLEASE H"/>
    <property type="match status" value="1"/>
</dbReference>
<reference evidence="10" key="1">
    <citation type="journal article" date="1999" name="Virus Genes">
        <title>Analysis of the sequence of dioscorea Alata bacilliform virus: comparison to others members of the badnavirus group.</title>
        <authorList>
            <person name="Briddon R.W."/>
            <person name="Phillips S."/>
            <person name="Brunt A."/>
            <person name="Hull R."/>
        </authorList>
    </citation>
    <scope>NUCLEOTIDE SEQUENCE</scope>
    <source>
        <tissue evidence="10">Leaf</tissue>
    </source>
</reference>
<keyword evidence="8" id="KW-0695">RNA-directed DNA polymerase</keyword>
<keyword evidence="5" id="KW-0064">Aspartyl protease</keyword>
<dbReference type="InterPro" id="IPR043502">
    <property type="entry name" value="DNA/RNA_pol_sf"/>
</dbReference>
<organism evidence="10">
    <name type="scientific">Dioscorea bacilliform virus</name>
    <dbReference type="NCBI Taxonomy" id="52996"/>
    <lineage>
        <taxon>Viruses</taxon>
        <taxon>Riboviria</taxon>
        <taxon>Pararnavirae</taxon>
        <taxon>Artverviricota</taxon>
        <taxon>Revtraviricetes</taxon>
        <taxon>Ortervirales</taxon>
        <taxon>Caulimoviridae</taxon>
        <taxon>Badnavirus</taxon>
    </lineage>
</organism>
<evidence type="ECO:0000313" key="10">
    <source>
        <dbReference type="EMBL" id="CAA64266.1"/>
    </source>
</evidence>
<evidence type="ECO:0000256" key="4">
    <source>
        <dbReference type="ARBA" id="ARBA00022722"/>
    </source>
</evidence>
<accession>Q9WMY8</accession>